<evidence type="ECO:0000256" key="8">
    <source>
        <dbReference type="HAMAP-Rule" id="MF_00911"/>
    </source>
</evidence>
<organism evidence="11 12">
    <name type="scientific">Streptomyces genisteinicus</name>
    <dbReference type="NCBI Taxonomy" id="2768068"/>
    <lineage>
        <taxon>Bacteria</taxon>
        <taxon>Bacillati</taxon>
        <taxon>Actinomycetota</taxon>
        <taxon>Actinomycetes</taxon>
        <taxon>Kitasatosporales</taxon>
        <taxon>Streptomycetaceae</taxon>
        <taxon>Streptomyces</taxon>
    </lineage>
</organism>
<dbReference type="Proteomes" id="UP000516230">
    <property type="component" value="Chromosome"/>
</dbReference>
<dbReference type="InterPro" id="IPR013685">
    <property type="entry name" value="POTRA_FtsQ_type"/>
</dbReference>
<comment type="subcellular location">
    <subcellularLocation>
        <location evidence="8">Cell membrane</location>
        <topology evidence="8">Single-pass type II membrane protein</topology>
    </subcellularLocation>
    <subcellularLocation>
        <location evidence="1">Membrane</location>
    </subcellularLocation>
    <text evidence="8">Localizes to the division septum.</text>
</comment>
<feature type="transmembrane region" description="Helical" evidence="8">
    <location>
        <begin position="52"/>
        <end position="71"/>
    </location>
</feature>
<dbReference type="PANTHER" id="PTHR37820:SF1">
    <property type="entry name" value="CELL DIVISION PROTEIN FTSQ"/>
    <property type="match status" value="1"/>
</dbReference>
<dbReference type="GO" id="GO:0043093">
    <property type="term" value="P:FtsZ-dependent cytokinesis"/>
    <property type="evidence" value="ECO:0007669"/>
    <property type="project" value="UniProtKB-UniRule"/>
</dbReference>
<name>A0A7H0HQN3_9ACTN</name>
<keyword evidence="6 8" id="KW-0472">Membrane</keyword>
<dbReference type="InterPro" id="IPR026579">
    <property type="entry name" value="FtsQ"/>
</dbReference>
<keyword evidence="3 8" id="KW-0132">Cell division</keyword>
<keyword evidence="7 8" id="KW-0131">Cell cycle</keyword>
<evidence type="ECO:0000256" key="4">
    <source>
        <dbReference type="ARBA" id="ARBA00022692"/>
    </source>
</evidence>
<keyword evidence="5 8" id="KW-1133">Transmembrane helix</keyword>
<dbReference type="InterPro" id="IPR050487">
    <property type="entry name" value="FtsQ_DivIB"/>
</dbReference>
<feature type="domain" description="POTRA" evidence="10">
    <location>
        <begin position="76"/>
        <end position="145"/>
    </location>
</feature>
<evidence type="ECO:0000313" key="12">
    <source>
        <dbReference type="Proteomes" id="UP000516230"/>
    </source>
</evidence>
<dbReference type="GO" id="GO:0005886">
    <property type="term" value="C:plasma membrane"/>
    <property type="evidence" value="ECO:0007669"/>
    <property type="project" value="UniProtKB-SubCell"/>
</dbReference>
<evidence type="ECO:0000256" key="5">
    <source>
        <dbReference type="ARBA" id="ARBA00022989"/>
    </source>
</evidence>
<evidence type="ECO:0000313" key="11">
    <source>
        <dbReference type="EMBL" id="QNP62849.1"/>
    </source>
</evidence>
<dbReference type="PROSITE" id="PS51779">
    <property type="entry name" value="POTRA"/>
    <property type="match status" value="1"/>
</dbReference>
<dbReference type="KEGG" id="sgj:IAG43_07780"/>
<feature type="region of interest" description="Disordered" evidence="9">
    <location>
        <begin position="1"/>
        <end position="42"/>
    </location>
</feature>
<keyword evidence="12" id="KW-1185">Reference proteome</keyword>
<dbReference type="AlphaFoldDB" id="A0A7H0HQN3"/>
<accession>A0A7H0HQN3</accession>
<dbReference type="Pfam" id="PF08478">
    <property type="entry name" value="POTRA_1"/>
    <property type="match status" value="1"/>
</dbReference>
<feature type="compositionally biased region" description="Gly residues" evidence="9">
    <location>
        <begin position="23"/>
        <end position="32"/>
    </location>
</feature>
<evidence type="ECO:0000256" key="2">
    <source>
        <dbReference type="ARBA" id="ARBA00022475"/>
    </source>
</evidence>
<evidence type="ECO:0000256" key="1">
    <source>
        <dbReference type="ARBA" id="ARBA00004370"/>
    </source>
</evidence>
<evidence type="ECO:0000259" key="10">
    <source>
        <dbReference type="PROSITE" id="PS51779"/>
    </source>
</evidence>
<dbReference type="RefSeq" id="WP_187740024.1">
    <property type="nucleotide sequence ID" value="NZ_CP060825.1"/>
</dbReference>
<dbReference type="GO" id="GO:0090529">
    <property type="term" value="P:cell septum assembly"/>
    <property type="evidence" value="ECO:0007669"/>
    <property type="project" value="InterPro"/>
</dbReference>
<comment type="similarity">
    <text evidence="8">Belongs to the FtsQ/DivIB family. FtsQ subfamily.</text>
</comment>
<dbReference type="GO" id="GO:0032153">
    <property type="term" value="C:cell division site"/>
    <property type="evidence" value="ECO:0007669"/>
    <property type="project" value="UniProtKB-UniRule"/>
</dbReference>
<protein>
    <recommendedName>
        <fullName evidence="8">Cell division protein FtsQ</fullName>
    </recommendedName>
</protein>
<evidence type="ECO:0000256" key="3">
    <source>
        <dbReference type="ARBA" id="ARBA00022618"/>
    </source>
</evidence>
<dbReference type="PANTHER" id="PTHR37820">
    <property type="entry name" value="CELL DIVISION PROTEIN DIVIB"/>
    <property type="match status" value="1"/>
</dbReference>
<dbReference type="HAMAP" id="MF_00911">
    <property type="entry name" value="FtsQ_subfam"/>
    <property type="match status" value="1"/>
</dbReference>
<proteinExistence type="inferred from homology"/>
<keyword evidence="4 8" id="KW-0812">Transmembrane</keyword>
<keyword evidence="2 8" id="KW-1003">Cell membrane</keyword>
<dbReference type="Gene3D" id="3.10.20.310">
    <property type="entry name" value="membrane protein fhac"/>
    <property type="match status" value="1"/>
</dbReference>
<sequence length="279" mass="29089">MAGPTTAERGAEHPPERSDTSGGPAGPGGPDASGGRPPGRDPVRRRILLRRALIGCVAAVLLAAGAVWALYGSSWLRTEEVRATGTDVLTPRQVEEAAAVPVGAPLASVDTDAVEARLREAMPRIASVEAVRSWPHAIELRVVERTAVLALEKGARFAEVDAEGVQFATADKAPRGVPLVRLDLAGSPGAARFDADRLLTEAVAVRGDLPARVVRETASLEVRSYDDISLRLTGDRRVLWGSSEHGPAKARTLAALMKASPGARQFDVSAPTAPAAAGS</sequence>
<evidence type="ECO:0000256" key="7">
    <source>
        <dbReference type="ARBA" id="ARBA00023306"/>
    </source>
</evidence>
<gene>
    <name evidence="8" type="primary">ftsQ</name>
    <name evidence="11" type="ORF">IAG43_07780</name>
</gene>
<reference evidence="11 12" key="1">
    <citation type="submission" date="2020-08" db="EMBL/GenBank/DDBJ databases">
        <title>A novel species.</title>
        <authorList>
            <person name="Gao J."/>
        </authorList>
    </citation>
    <scope>NUCLEOTIDE SEQUENCE [LARGE SCALE GENOMIC DNA]</scope>
    <source>
        <strain evidence="11 12">CRPJ-33</strain>
    </source>
</reference>
<evidence type="ECO:0000256" key="6">
    <source>
        <dbReference type="ARBA" id="ARBA00023136"/>
    </source>
</evidence>
<feature type="compositionally biased region" description="Basic and acidic residues" evidence="9">
    <location>
        <begin position="9"/>
        <end position="19"/>
    </location>
</feature>
<evidence type="ECO:0000256" key="9">
    <source>
        <dbReference type="SAM" id="MobiDB-lite"/>
    </source>
</evidence>
<dbReference type="EMBL" id="CP060825">
    <property type="protein sequence ID" value="QNP62849.1"/>
    <property type="molecule type" value="Genomic_DNA"/>
</dbReference>
<comment type="function">
    <text evidence="8">Essential cell division protein.</text>
</comment>
<dbReference type="InterPro" id="IPR034746">
    <property type="entry name" value="POTRA"/>
</dbReference>